<evidence type="ECO:0008006" key="3">
    <source>
        <dbReference type="Google" id="ProtNLM"/>
    </source>
</evidence>
<dbReference type="InParanoid" id="A0A7M7NU77"/>
<dbReference type="InterPro" id="IPR032675">
    <property type="entry name" value="LRR_dom_sf"/>
</dbReference>
<evidence type="ECO:0000313" key="2">
    <source>
        <dbReference type="Proteomes" id="UP000007110"/>
    </source>
</evidence>
<dbReference type="EnsemblMetazoa" id="XM_030985950">
    <property type="protein sequence ID" value="XP_030841810"/>
    <property type="gene ID" value="LOC105441420"/>
</dbReference>
<reference evidence="1" key="2">
    <citation type="submission" date="2021-01" db="UniProtKB">
        <authorList>
            <consortium name="EnsemblMetazoa"/>
        </authorList>
    </citation>
    <scope>IDENTIFICATION</scope>
</reference>
<dbReference type="PANTHER" id="PTHR24407:SF14">
    <property type="entry name" value="SIR2-LIKE DOMAIN-CONTAINING PROTEIN"/>
    <property type="match status" value="1"/>
</dbReference>
<dbReference type="Proteomes" id="UP000007110">
    <property type="component" value="Unassembled WGS sequence"/>
</dbReference>
<organism evidence="1 2">
    <name type="scientific">Strongylocentrotus purpuratus</name>
    <name type="common">Purple sea urchin</name>
    <dbReference type="NCBI Taxonomy" id="7668"/>
    <lineage>
        <taxon>Eukaryota</taxon>
        <taxon>Metazoa</taxon>
        <taxon>Echinodermata</taxon>
        <taxon>Eleutherozoa</taxon>
        <taxon>Echinozoa</taxon>
        <taxon>Echinoidea</taxon>
        <taxon>Euechinoidea</taxon>
        <taxon>Echinacea</taxon>
        <taxon>Camarodonta</taxon>
        <taxon>Echinidea</taxon>
        <taxon>Strongylocentrotidae</taxon>
        <taxon>Strongylocentrotus</taxon>
    </lineage>
</organism>
<dbReference type="Gene3D" id="3.80.10.10">
    <property type="entry name" value="Ribonuclease Inhibitor"/>
    <property type="match status" value="1"/>
</dbReference>
<reference evidence="2" key="1">
    <citation type="submission" date="2015-02" db="EMBL/GenBank/DDBJ databases">
        <title>Genome sequencing for Strongylocentrotus purpuratus.</title>
        <authorList>
            <person name="Murali S."/>
            <person name="Liu Y."/>
            <person name="Vee V."/>
            <person name="English A."/>
            <person name="Wang M."/>
            <person name="Skinner E."/>
            <person name="Han Y."/>
            <person name="Muzny D.M."/>
            <person name="Worley K.C."/>
            <person name="Gibbs R.A."/>
        </authorList>
    </citation>
    <scope>NUCLEOTIDE SEQUENCE</scope>
</reference>
<evidence type="ECO:0000313" key="1">
    <source>
        <dbReference type="EnsemblMetazoa" id="XP_030841810"/>
    </source>
</evidence>
<proteinExistence type="predicted"/>
<dbReference type="AlphaFoldDB" id="A0A7M7NU77"/>
<name>A0A7M7NU77_STRPU</name>
<dbReference type="GeneID" id="105441420"/>
<protein>
    <recommendedName>
        <fullName evidence="3">F-box domain-containing protein</fullName>
    </recommendedName>
</protein>
<keyword evidence="2" id="KW-1185">Reference proteome</keyword>
<accession>A0A7M7NU77</accession>
<dbReference type="KEGG" id="spu:105441420"/>
<sequence>MTVIPFDGVIVLLGVFDNGGLIPIAESEAGSVLLESCFQNSPRFTNVDFSTFAWYFVDSRFLVVWMLVFVGVEYRMGFDGGTVSNLDVCCLKDKLNLIETLDIRLDNLSERPSASRDLAQLICKMPHLKNLTLHTAMSLHDDFYSTSSLIASSAKIETLDIRLDDLSRRPSASRDLAQFICKLPHLKNLILCEQKGYDNSSLHDDFYSTSSLIASSAKIETLDIRLDDLSERPSASRNFAQFICKMSHLKNLTLDAPMSVHDDFYSTSSLIASSAKIETLKIRLGDLSERPSASRDLALFICKMPQLKNLTLTLRQGRCMMNSEFYSTSSSLASSTKIETLDIRLDDLSERPSASRDLAQFICKMPHLKNLTLHAPMSLFEDFDTSSTLMALSAKDNQSGNKGSATLTELTVDDETLRRWQDYGSMFDNVKRVTIQVRSTITYDVIRRIHLPEATELTIQSDEFRDRPANFHEKPTSLPDVLLNSFPRLVKVTFSDLNIGNSKMELILQAFRSPHNLKNLKTIRFIRCGTDERVDDVTVACNEGHIMEVVHQVEVVHGKPRG</sequence>
<dbReference type="SUPFAM" id="SSF52047">
    <property type="entry name" value="RNI-like"/>
    <property type="match status" value="1"/>
</dbReference>
<dbReference type="RefSeq" id="XP_030841810.1">
    <property type="nucleotide sequence ID" value="XM_030985950.1"/>
</dbReference>
<dbReference type="PANTHER" id="PTHR24407">
    <property type="entry name" value="PROTEIN KINASE DOMAIN-CONTAINING PROTEIN"/>
    <property type="match status" value="1"/>
</dbReference>